<evidence type="ECO:0000259" key="1">
    <source>
        <dbReference type="Pfam" id="PF13521"/>
    </source>
</evidence>
<protein>
    <submittedName>
        <fullName evidence="2">AAA_28 domain-containing protein</fullName>
    </submittedName>
</protein>
<dbReference type="InterPro" id="IPR038727">
    <property type="entry name" value="NadR/Ttd14_AAA_dom"/>
</dbReference>
<comment type="caution">
    <text evidence="2">The sequence shown here is derived from an EMBL/GenBank/DDBJ whole genome shotgun (WGS) entry which is preliminary data.</text>
</comment>
<dbReference type="InterPro" id="IPR027417">
    <property type="entry name" value="P-loop_NTPase"/>
</dbReference>
<gene>
    <name evidence="2" type="ORF">T190115A13A_160107</name>
</gene>
<dbReference type="RefSeq" id="WP_348737392.1">
    <property type="nucleotide sequence ID" value="NZ_CAXJRC010000007.1"/>
</dbReference>
<evidence type="ECO:0000313" key="3">
    <source>
        <dbReference type="Proteomes" id="UP001497602"/>
    </source>
</evidence>
<reference evidence="2 3" key="1">
    <citation type="submission" date="2024-05" db="EMBL/GenBank/DDBJ databases">
        <authorList>
            <person name="Duchaud E."/>
        </authorList>
    </citation>
    <scope>NUCLEOTIDE SEQUENCE [LARGE SCALE GENOMIC DNA]</scope>
    <source>
        <strain evidence="2">Ena-SAMPLE-TAB-13-05-2024-13:56:06:370-140305</strain>
    </source>
</reference>
<accession>A0ABM9PIX6</accession>
<feature type="domain" description="NadR/Ttd14 AAA" evidence="1">
    <location>
        <begin position="3"/>
        <end position="165"/>
    </location>
</feature>
<keyword evidence="3" id="KW-1185">Reference proteome</keyword>
<dbReference type="EMBL" id="CAXJRC010000007">
    <property type="protein sequence ID" value="CAL2105574.1"/>
    <property type="molecule type" value="Genomic_DNA"/>
</dbReference>
<dbReference type="Gene3D" id="3.40.50.300">
    <property type="entry name" value="P-loop containing nucleotide triphosphate hydrolases"/>
    <property type="match status" value="1"/>
</dbReference>
<dbReference type="SUPFAM" id="SSF52540">
    <property type="entry name" value="P-loop containing nucleoside triphosphate hydrolases"/>
    <property type="match status" value="1"/>
</dbReference>
<evidence type="ECO:0000313" key="2">
    <source>
        <dbReference type="EMBL" id="CAL2105574.1"/>
    </source>
</evidence>
<dbReference type="Pfam" id="PF13521">
    <property type="entry name" value="AAA_28"/>
    <property type="match status" value="1"/>
</dbReference>
<organism evidence="2 3">
    <name type="scientific">Tenacibaculum vairaonense</name>
    <dbReference type="NCBI Taxonomy" id="3137860"/>
    <lineage>
        <taxon>Bacteria</taxon>
        <taxon>Pseudomonadati</taxon>
        <taxon>Bacteroidota</taxon>
        <taxon>Flavobacteriia</taxon>
        <taxon>Flavobacteriales</taxon>
        <taxon>Flavobacteriaceae</taxon>
        <taxon>Tenacibaculum</taxon>
    </lineage>
</organism>
<proteinExistence type="predicted"/>
<dbReference type="Proteomes" id="UP001497602">
    <property type="component" value="Unassembled WGS sequence"/>
</dbReference>
<sequence length="174" mass="20159">MKRYIITGAPSTGKTSLINALQKEGHLTFEEVSRRIILEEQKRKGTKTPWEDVVGFTQLVYQKTIEELNTPIANYAFVDRGLPDNIAYLALKKHPITKELLDFKYTKHYHTTVFVLPIWEEIYVQDAQRLQSFEEATKIHHLLISTYQKLGFTTVLLPKNTIESRVQSIAKIIQ</sequence>
<name>A0ABM9PIX6_9FLAO</name>